<accession>A0AA39X3Z9</accession>
<gene>
    <name evidence="3" type="ORF">B0T14DRAFT_121201</name>
</gene>
<keyword evidence="2" id="KW-0732">Signal</keyword>
<sequence>MLCPLLQRFGALLSPIWVSTSRANDEGGGEQDGVWCGQLRNTRTGLKSFAVDRTPFEEGWHADLKFRAATASSFNAETAVFRLFSQPIRLSFRTRDLPGQKMPDLPTFLDCPVGRGKRPSVHSGLRSTGDQR</sequence>
<feature type="region of interest" description="Disordered" evidence="1">
    <location>
        <begin position="95"/>
        <end position="132"/>
    </location>
</feature>
<comment type="caution">
    <text evidence="3">The sequence shown here is derived from an EMBL/GenBank/DDBJ whole genome shotgun (WGS) entry which is preliminary data.</text>
</comment>
<evidence type="ECO:0000313" key="4">
    <source>
        <dbReference type="Proteomes" id="UP001175000"/>
    </source>
</evidence>
<dbReference type="Proteomes" id="UP001175000">
    <property type="component" value="Unassembled WGS sequence"/>
</dbReference>
<protein>
    <recommendedName>
        <fullName evidence="5">Secreted protein</fullName>
    </recommendedName>
</protein>
<keyword evidence="4" id="KW-1185">Reference proteome</keyword>
<evidence type="ECO:0000256" key="2">
    <source>
        <dbReference type="SAM" id="SignalP"/>
    </source>
</evidence>
<reference evidence="3" key="1">
    <citation type="submission" date="2023-06" db="EMBL/GenBank/DDBJ databases">
        <title>Genome-scale phylogeny and comparative genomics of the fungal order Sordariales.</title>
        <authorList>
            <consortium name="Lawrence Berkeley National Laboratory"/>
            <person name="Hensen N."/>
            <person name="Bonometti L."/>
            <person name="Westerberg I."/>
            <person name="Brannstrom I.O."/>
            <person name="Guillou S."/>
            <person name="Cros-Aarteil S."/>
            <person name="Calhoun S."/>
            <person name="Haridas S."/>
            <person name="Kuo A."/>
            <person name="Mondo S."/>
            <person name="Pangilinan J."/>
            <person name="Riley R."/>
            <person name="Labutti K."/>
            <person name="Andreopoulos B."/>
            <person name="Lipzen A."/>
            <person name="Chen C."/>
            <person name="Yanf M."/>
            <person name="Daum C."/>
            <person name="Ng V."/>
            <person name="Clum A."/>
            <person name="Steindorff A."/>
            <person name="Ohm R."/>
            <person name="Martin F."/>
            <person name="Silar P."/>
            <person name="Natvig D."/>
            <person name="Lalanne C."/>
            <person name="Gautier V."/>
            <person name="Ament-Velasquez S.L."/>
            <person name="Kruys A."/>
            <person name="Hutchinson M.I."/>
            <person name="Powell A.J."/>
            <person name="Barry K."/>
            <person name="Miller A.N."/>
            <person name="Grigoriev I.V."/>
            <person name="Debuchy R."/>
            <person name="Gladieux P."/>
            <person name="Thoren M.H."/>
            <person name="Johannesson H."/>
        </authorList>
    </citation>
    <scope>NUCLEOTIDE SEQUENCE</scope>
    <source>
        <strain evidence="3">CBS 606.72</strain>
    </source>
</reference>
<organism evidence="3 4">
    <name type="scientific">Immersiella caudata</name>
    <dbReference type="NCBI Taxonomy" id="314043"/>
    <lineage>
        <taxon>Eukaryota</taxon>
        <taxon>Fungi</taxon>
        <taxon>Dikarya</taxon>
        <taxon>Ascomycota</taxon>
        <taxon>Pezizomycotina</taxon>
        <taxon>Sordariomycetes</taxon>
        <taxon>Sordariomycetidae</taxon>
        <taxon>Sordariales</taxon>
        <taxon>Lasiosphaeriaceae</taxon>
        <taxon>Immersiella</taxon>
    </lineage>
</organism>
<evidence type="ECO:0008006" key="5">
    <source>
        <dbReference type="Google" id="ProtNLM"/>
    </source>
</evidence>
<dbReference type="AlphaFoldDB" id="A0AA39X3Z9"/>
<feature type="chain" id="PRO_5041294705" description="Secreted protein" evidence="2">
    <location>
        <begin position="24"/>
        <end position="132"/>
    </location>
</feature>
<proteinExistence type="predicted"/>
<dbReference type="EMBL" id="JAULSU010000002">
    <property type="protein sequence ID" value="KAK0626874.1"/>
    <property type="molecule type" value="Genomic_DNA"/>
</dbReference>
<evidence type="ECO:0000313" key="3">
    <source>
        <dbReference type="EMBL" id="KAK0626874.1"/>
    </source>
</evidence>
<name>A0AA39X3Z9_9PEZI</name>
<feature type="signal peptide" evidence="2">
    <location>
        <begin position="1"/>
        <end position="23"/>
    </location>
</feature>
<evidence type="ECO:0000256" key="1">
    <source>
        <dbReference type="SAM" id="MobiDB-lite"/>
    </source>
</evidence>